<accession>A0A8J2S1A6</accession>
<feature type="chain" id="PRO_5035173838" description="Secreted protein" evidence="2">
    <location>
        <begin position="20"/>
        <end position="108"/>
    </location>
</feature>
<dbReference type="EMBL" id="CAKKLH010000292">
    <property type="protein sequence ID" value="CAH0109318.1"/>
    <property type="molecule type" value="Genomic_DNA"/>
</dbReference>
<feature type="compositionally biased region" description="Basic residues" evidence="1">
    <location>
        <begin position="87"/>
        <end position="108"/>
    </location>
</feature>
<feature type="region of interest" description="Disordered" evidence="1">
    <location>
        <begin position="29"/>
        <end position="54"/>
    </location>
</feature>
<feature type="region of interest" description="Disordered" evidence="1">
    <location>
        <begin position="69"/>
        <end position="108"/>
    </location>
</feature>
<proteinExistence type="predicted"/>
<dbReference type="OrthoDB" id="6352877at2759"/>
<sequence>MTSVYILAILLCLSQLVLTTYGHPAGEDGEWVDDVSNDPEMNAEPVANSVKEDDGEWVDDVTGNMFIMGEDPLTQSTGLSDDMNAERKKRSAAKKLLKSMKKASKKGK</sequence>
<name>A0A8J2S1A6_9CRUS</name>
<dbReference type="Proteomes" id="UP000789390">
    <property type="component" value="Unassembled WGS sequence"/>
</dbReference>
<evidence type="ECO:0000256" key="1">
    <source>
        <dbReference type="SAM" id="MobiDB-lite"/>
    </source>
</evidence>
<dbReference type="AlphaFoldDB" id="A0A8J2S1A6"/>
<evidence type="ECO:0000313" key="4">
    <source>
        <dbReference type="Proteomes" id="UP000789390"/>
    </source>
</evidence>
<evidence type="ECO:0008006" key="5">
    <source>
        <dbReference type="Google" id="ProtNLM"/>
    </source>
</evidence>
<evidence type="ECO:0000256" key="2">
    <source>
        <dbReference type="SAM" id="SignalP"/>
    </source>
</evidence>
<feature type="signal peptide" evidence="2">
    <location>
        <begin position="1"/>
        <end position="19"/>
    </location>
</feature>
<protein>
    <recommendedName>
        <fullName evidence="5">Secreted protein</fullName>
    </recommendedName>
</protein>
<gene>
    <name evidence="3" type="ORF">DGAL_LOCUS12792</name>
</gene>
<comment type="caution">
    <text evidence="3">The sequence shown here is derived from an EMBL/GenBank/DDBJ whole genome shotgun (WGS) entry which is preliminary data.</text>
</comment>
<keyword evidence="2" id="KW-0732">Signal</keyword>
<evidence type="ECO:0000313" key="3">
    <source>
        <dbReference type="EMBL" id="CAH0109318.1"/>
    </source>
</evidence>
<keyword evidence="4" id="KW-1185">Reference proteome</keyword>
<organism evidence="3 4">
    <name type="scientific">Daphnia galeata</name>
    <dbReference type="NCBI Taxonomy" id="27404"/>
    <lineage>
        <taxon>Eukaryota</taxon>
        <taxon>Metazoa</taxon>
        <taxon>Ecdysozoa</taxon>
        <taxon>Arthropoda</taxon>
        <taxon>Crustacea</taxon>
        <taxon>Branchiopoda</taxon>
        <taxon>Diplostraca</taxon>
        <taxon>Cladocera</taxon>
        <taxon>Anomopoda</taxon>
        <taxon>Daphniidae</taxon>
        <taxon>Daphnia</taxon>
    </lineage>
</organism>
<reference evidence="3" key="1">
    <citation type="submission" date="2021-11" db="EMBL/GenBank/DDBJ databases">
        <authorList>
            <person name="Schell T."/>
        </authorList>
    </citation>
    <scope>NUCLEOTIDE SEQUENCE</scope>
    <source>
        <strain evidence="3">M5</strain>
    </source>
</reference>